<evidence type="ECO:0000313" key="6">
    <source>
        <dbReference type="EMBL" id="SEK58561.1"/>
    </source>
</evidence>
<dbReference type="EMBL" id="FNZZ01000001">
    <property type="protein sequence ID" value="SEK58561.1"/>
    <property type="molecule type" value="Genomic_DNA"/>
</dbReference>
<keyword evidence="2" id="KW-0479">Metal-binding</keyword>
<keyword evidence="4" id="KW-0456">Lyase</keyword>
<keyword evidence="7" id="KW-1185">Reference proteome</keyword>
<evidence type="ECO:0000256" key="4">
    <source>
        <dbReference type="ARBA" id="ARBA00023239"/>
    </source>
</evidence>
<dbReference type="STRING" id="1855283.SAMN05216382_0702"/>
<dbReference type="RefSeq" id="WP_093003281.1">
    <property type="nucleotide sequence ID" value="NZ_FNZZ01000001.1"/>
</dbReference>
<evidence type="ECO:0000256" key="1">
    <source>
        <dbReference type="ARBA" id="ARBA00005495"/>
    </source>
</evidence>
<dbReference type="Proteomes" id="UP000199214">
    <property type="component" value="Unassembled WGS sequence"/>
</dbReference>
<dbReference type="SUPFAM" id="SSF51316">
    <property type="entry name" value="Mss4-like"/>
    <property type="match status" value="1"/>
</dbReference>
<sequence length="150" mass="16622">MGERMSGGCQCGRVRYAAEVEDDDAYLCHCRMCQRATGGVAAAFKQVLRDAVTWTCEPDRFASSPIARRGFCSACGAPLTFEYVDQPADGKPAKTDLTMGSFDDPSRFCPTSHFGWESHQEAWLDTAGLPRLRSDKYQPLVAKWEKARDA</sequence>
<dbReference type="Gene3D" id="3.90.1590.10">
    <property type="entry name" value="glutathione-dependent formaldehyde- activating enzyme (gfa)"/>
    <property type="match status" value="1"/>
</dbReference>
<dbReference type="PANTHER" id="PTHR33337">
    <property type="entry name" value="GFA DOMAIN-CONTAINING PROTEIN"/>
    <property type="match status" value="1"/>
</dbReference>
<dbReference type="AlphaFoldDB" id="A0A1H7I7N6"/>
<dbReference type="GO" id="GO:0016846">
    <property type="term" value="F:carbon-sulfur lyase activity"/>
    <property type="evidence" value="ECO:0007669"/>
    <property type="project" value="InterPro"/>
</dbReference>
<dbReference type="InterPro" id="IPR011057">
    <property type="entry name" value="Mss4-like_sf"/>
</dbReference>
<feature type="domain" description="CENP-V/GFA" evidence="5">
    <location>
        <begin position="5"/>
        <end position="117"/>
    </location>
</feature>
<dbReference type="GO" id="GO:0046872">
    <property type="term" value="F:metal ion binding"/>
    <property type="evidence" value="ECO:0007669"/>
    <property type="project" value="UniProtKB-KW"/>
</dbReference>
<evidence type="ECO:0000259" key="5">
    <source>
        <dbReference type="PROSITE" id="PS51891"/>
    </source>
</evidence>
<evidence type="ECO:0000313" key="7">
    <source>
        <dbReference type="Proteomes" id="UP000199214"/>
    </source>
</evidence>
<name>A0A1H7I7N6_9SPHN</name>
<dbReference type="Pfam" id="PF04828">
    <property type="entry name" value="GFA"/>
    <property type="match status" value="1"/>
</dbReference>
<organism evidence="6 7">
    <name type="scientific">Sphingomonas palmae</name>
    <dbReference type="NCBI Taxonomy" id="1855283"/>
    <lineage>
        <taxon>Bacteria</taxon>
        <taxon>Pseudomonadati</taxon>
        <taxon>Pseudomonadota</taxon>
        <taxon>Alphaproteobacteria</taxon>
        <taxon>Sphingomonadales</taxon>
        <taxon>Sphingomonadaceae</taxon>
        <taxon>Sphingomonas</taxon>
    </lineage>
</organism>
<dbReference type="PROSITE" id="PS51891">
    <property type="entry name" value="CENP_V_GFA"/>
    <property type="match status" value="1"/>
</dbReference>
<proteinExistence type="inferred from homology"/>
<reference evidence="7" key="1">
    <citation type="submission" date="2016-10" db="EMBL/GenBank/DDBJ databases">
        <authorList>
            <person name="Varghese N."/>
            <person name="Submissions S."/>
        </authorList>
    </citation>
    <scope>NUCLEOTIDE SEQUENCE [LARGE SCALE GENOMIC DNA]</scope>
    <source>
        <strain evidence="7">JS21-1</strain>
    </source>
</reference>
<evidence type="ECO:0000256" key="3">
    <source>
        <dbReference type="ARBA" id="ARBA00022833"/>
    </source>
</evidence>
<evidence type="ECO:0000256" key="2">
    <source>
        <dbReference type="ARBA" id="ARBA00022723"/>
    </source>
</evidence>
<comment type="similarity">
    <text evidence="1">Belongs to the Gfa family.</text>
</comment>
<accession>A0A1H7I7N6</accession>
<dbReference type="InterPro" id="IPR006913">
    <property type="entry name" value="CENP-V/GFA"/>
</dbReference>
<dbReference type="PANTHER" id="PTHR33337:SF40">
    <property type="entry name" value="CENP-V_GFA DOMAIN-CONTAINING PROTEIN-RELATED"/>
    <property type="match status" value="1"/>
</dbReference>
<keyword evidence="3" id="KW-0862">Zinc</keyword>
<dbReference type="OrthoDB" id="7186766at2"/>
<gene>
    <name evidence="6" type="ORF">SAMN05216382_0702</name>
</gene>
<protein>
    <submittedName>
        <fullName evidence="6">Uncharacterized conserved protein</fullName>
    </submittedName>
</protein>